<keyword evidence="3" id="KW-1185">Reference proteome</keyword>
<gene>
    <name evidence="2" type="ORF">GCM10010171_30020</name>
</gene>
<organism evidence="2 3">
    <name type="scientific">Actinokineospora fastidiosa</name>
    <dbReference type="NCBI Taxonomy" id="1816"/>
    <lineage>
        <taxon>Bacteria</taxon>
        <taxon>Bacillati</taxon>
        <taxon>Actinomycetota</taxon>
        <taxon>Actinomycetes</taxon>
        <taxon>Pseudonocardiales</taxon>
        <taxon>Pseudonocardiaceae</taxon>
        <taxon>Actinokineospora</taxon>
    </lineage>
</organism>
<sequence length="176" mass="19113">MRLPAGLSARVMTVAVAVAAAVGVTVPPSAAAEPASPGGRYCASLVGRAPEGPGAVSPVIDRECSDTSRADARARLRGARVETQARALLVTWYTAIDYGGFSEDIYGDSGPCDRRGYRLDIWQTYWRNNLSSVIGTVQCNRSLFSNNVSADTFWLPVPYLGKYNDNVHQMHVYYYS</sequence>
<accession>A0A918LDZ4</accession>
<keyword evidence="1" id="KW-0732">Signal</keyword>
<dbReference type="Proteomes" id="UP000660680">
    <property type="component" value="Unassembled WGS sequence"/>
</dbReference>
<comment type="caution">
    <text evidence="2">The sequence shown here is derived from an EMBL/GenBank/DDBJ whole genome shotgun (WGS) entry which is preliminary data.</text>
</comment>
<feature type="signal peptide" evidence="1">
    <location>
        <begin position="1"/>
        <end position="31"/>
    </location>
</feature>
<reference evidence="2" key="2">
    <citation type="submission" date="2020-09" db="EMBL/GenBank/DDBJ databases">
        <authorList>
            <person name="Sun Q."/>
            <person name="Ohkuma M."/>
        </authorList>
    </citation>
    <scope>NUCLEOTIDE SEQUENCE</scope>
    <source>
        <strain evidence="2">JCM 3276</strain>
    </source>
</reference>
<evidence type="ECO:0000256" key="1">
    <source>
        <dbReference type="SAM" id="SignalP"/>
    </source>
</evidence>
<proteinExistence type="predicted"/>
<evidence type="ECO:0008006" key="4">
    <source>
        <dbReference type="Google" id="ProtNLM"/>
    </source>
</evidence>
<feature type="chain" id="PRO_5037495565" description="Secreted protein" evidence="1">
    <location>
        <begin position="32"/>
        <end position="176"/>
    </location>
</feature>
<evidence type="ECO:0000313" key="3">
    <source>
        <dbReference type="Proteomes" id="UP000660680"/>
    </source>
</evidence>
<name>A0A918LDZ4_9PSEU</name>
<evidence type="ECO:0000313" key="2">
    <source>
        <dbReference type="EMBL" id="GGS33731.1"/>
    </source>
</evidence>
<dbReference type="EMBL" id="BMRB01000002">
    <property type="protein sequence ID" value="GGS33731.1"/>
    <property type="molecule type" value="Genomic_DNA"/>
</dbReference>
<dbReference type="AlphaFoldDB" id="A0A918LDZ4"/>
<reference evidence="2" key="1">
    <citation type="journal article" date="2014" name="Int. J. Syst. Evol. Microbiol.">
        <title>Complete genome sequence of Corynebacterium casei LMG S-19264T (=DSM 44701T), isolated from a smear-ripened cheese.</title>
        <authorList>
            <consortium name="US DOE Joint Genome Institute (JGI-PGF)"/>
            <person name="Walter F."/>
            <person name="Albersmeier A."/>
            <person name="Kalinowski J."/>
            <person name="Ruckert C."/>
        </authorList>
    </citation>
    <scope>NUCLEOTIDE SEQUENCE</scope>
    <source>
        <strain evidence="2">JCM 3276</strain>
    </source>
</reference>
<protein>
    <recommendedName>
        <fullName evidence="4">Secreted protein</fullName>
    </recommendedName>
</protein>